<dbReference type="GO" id="GO:0016491">
    <property type="term" value="F:oxidoreductase activity"/>
    <property type="evidence" value="ECO:0007669"/>
    <property type="project" value="UniProtKB-KW"/>
</dbReference>
<protein>
    <recommendedName>
        <fullName evidence="3">Aldehyde oxidase/xanthine dehydrogenase a/b hammerhead domain-containing protein</fullName>
    </recommendedName>
</protein>
<dbReference type="SUPFAM" id="SSF56003">
    <property type="entry name" value="Molybdenum cofactor-binding domain"/>
    <property type="match status" value="1"/>
</dbReference>
<dbReference type="GO" id="GO:0005506">
    <property type="term" value="F:iron ion binding"/>
    <property type="evidence" value="ECO:0007669"/>
    <property type="project" value="InterPro"/>
</dbReference>
<proteinExistence type="predicted"/>
<dbReference type="PANTHER" id="PTHR11908">
    <property type="entry name" value="XANTHINE DEHYDROGENASE"/>
    <property type="match status" value="1"/>
</dbReference>
<feature type="non-terminal residue" evidence="4">
    <location>
        <position position="1"/>
    </location>
</feature>
<dbReference type="Pfam" id="PF02738">
    <property type="entry name" value="MoCoBD_1"/>
    <property type="match status" value="1"/>
</dbReference>
<dbReference type="Pfam" id="PF20256">
    <property type="entry name" value="MoCoBD_2"/>
    <property type="match status" value="1"/>
</dbReference>
<keyword evidence="2" id="KW-0560">Oxidoreductase</keyword>
<organism evidence="4">
    <name type="scientific">marine metagenome</name>
    <dbReference type="NCBI Taxonomy" id="408172"/>
    <lineage>
        <taxon>unclassified sequences</taxon>
        <taxon>metagenomes</taxon>
        <taxon>ecological metagenomes</taxon>
    </lineage>
</organism>
<gene>
    <name evidence="4" type="ORF">METZ01_LOCUS159998</name>
</gene>
<dbReference type="InterPro" id="IPR037165">
    <property type="entry name" value="AldOxase/xan_DH_Mopterin-bd_sf"/>
</dbReference>
<dbReference type="Gene3D" id="3.30.365.10">
    <property type="entry name" value="Aldehyde oxidase/xanthine dehydrogenase, molybdopterin binding domain"/>
    <property type="match status" value="4"/>
</dbReference>
<dbReference type="InterPro" id="IPR016208">
    <property type="entry name" value="Ald_Oxase/xanthine_DH-like"/>
</dbReference>
<name>A0A382B0M3_9ZZZZ</name>
<dbReference type="SUPFAM" id="SSF54665">
    <property type="entry name" value="CO dehydrogenase molybdoprotein N-domain-like"/>
    <property type="match status" value="1"/>
</dbReference>
<dbReference type="EMBL" id="UINC01027611">
    <property type="protein sequence ID" value="SVB07144.1"/>
    <property type="molecule type" value="Genomic_DNA"/>
</dbReference>
<sequence>KNWSRLDGVDKVTGRSLYADDIRLPGMLAGKVVRSPHAHARIKNIDISAAAALPGVKAIVTPEDAAGIKIGINQPLLPEGIVLHVGHEVAAVAASNEGVAAQAAKLIKVEYEQLTELDSIERAMKDGAPLLQAKAKGNVAWEVNLDHGDPDAVFAASDHVREDNYVTNPSHNCYAEYHVAVADFTRPDKLVVWTPTQSALLFQNSLAAGFGLSQSDVRLLTLNSGGGFTGRTSTRPHHFLAALLSRKAGRPVRIRAAGDEEFVMCRAGGKVLYRIRSGSTKEGRLKVLEADLLFDTGAYIESQMIITTLTSNYLHALYTIEAARYRGRLIHTNNIPYYFHHGGGIAQLQFGLGQHMDAVAHDLGLDPIEFNLMNAVETGHTTLHGTHYASCGLKECIEKTAKKTNWKKKYGKLPKMKGIGIGIGAMASGAKGMFKHDTSAAFVKVTEDGKLSMFIGLPDMGQSSHTAMAIIGAEVLGITPEDIRVVSGDTDTDPFDIGAFTQRGTFNTGNAVKNACTDARDQLAKTAAEKLGVAESHLVFRDHKVYPQGKPEQAIEFKQVVYDTLHSREGRFVMGRGFYNSPLERGTMAWSFGTQIAEVEVDPGTGVVHVKKVTAAHDVGRALNPRIVEGQIDGQVFSGMSQVLYEETIMEDGQVMNPSRLDYKMPRSFEMPEIDHIIVETIDPHGPFGAKEVGEGPIVCSMQAIANAITNAIGEQITEMPIAPWRVLRALKN</sequence>
<evidence type="ECO:0000313" key="4">
    <source>
        <dbReference type="EMBL" id="SVB07144.1"/>
    </source>
</evidence>
<accession>A0A382B0M3</accession>
<keyword evidence="1" id="KW-0500">Molybdenum</keyword>
<dbReference type="InterPro" id="IPR046867">
    <property type="entry name" value="AldOxase/xan_DH_MoCoBD2"/>
</dbReference>
<evidence type="ECO:0000259" key="3">
    <source>
        <dbReference type="SMART" id="SM01008"/>
    </source>
</evidence>
<reference evidence="4" key="1">
    <citation type="submission" date="2018-05" db="EMBL/GenBank/DDBJ databases">
        <authorList>
            <person name="Lanie J.A."/>
            <person name="Ng W.-L."/>
            <person name="Kazmierczak K.M."/>
            <person name="Andrzejewski T.M."/>
            <person name="Davidsen T.M."/>
            <person name="Wayne K.J."/>
            <person name="Tettelin H."/>
            <person name="Glass J.I."/>
            <person name="Rusch D."/>
            <person name="Podicherti R."/>
            <person name="Tsui H.-C.T."/>
            <person name="Winkler M.E."/>
        </authorList>
    </citation>
    <scope>NUCLEOTIDE SEQUENCE</scope>
</reference>
<dbReference type="SMART" id="SM01008">
    <property type="entry name" value="Ald_Xan_dh_C"/>
    <property type="match status" value="1"/>
</dbReference>
<dbReference type="PANTHER" id="PTHR11908:SF132">
    <property type="entry name" value="ALDEHYDE OXIDASE 1-RELATED"/>
    <property type="match status" value="1"/>
</dbReference>
<dbReference type="InterPro" id="IPR036856">
    <property type="entry name" value="Ald_Oxase/Xan_DH_a/b_sf"/>
</dbReference>
<dbReference type="InterPro" id="IPR000674">
    <property type="entry name" value="Ald_Oxase/Xan_DH_a/b"/>
</dbReference>
<dbReference type="InterPro" id="IPR008274">
    <property type="entry name" value="AldOxase/xan_DH_MoCoBD1"/>
</dbReference>
<evidence type="ECO:0000256" key="2">
    <source>
        <dbReference type="ARBA" id="ARBA00023002"/>
    </source>
</evidence>
<dbReference type="Gene3D" id="3.90.1170.50">
    <property type="entry name" value="Aldehyde oxidase/xanthine dehydrogenase, a/b hammerhead"/>
    <property type="match status" value="1"/>
</dbReference>
<dbReference type="AlphaFoldDB" id="A0A382B0M3"/>
<evidence type="ECO:0000256" key="1">
    <source>
        <dbReference type="ARBA" id="ARBA00022505"/>
    </source>
</evidence>
<feature type="domain" description="Aldehyde oxidase/xanthine dehydrogenase a/b hammerhead" evidence="3">
    <location>
        <begin position="13"/>
        <end position="115"/>
    </location>
</feature>
<dbReference type="Pfam" id="PF01315">
    <property type="entry name" value="Ald_Xan_dh_C"/>
    <property type="match status" value="1"/>
</dbReference>